<gene>
    <name evidence="2" type="ORF">FC89_GL001776</name>
</gene>
<organism evidence="2 3">
    <name type="scientific">Liquorilactobacillus ghanensis DSM 18630</name>
    <dbReference type="NCBI Taxonomy" id="1423750"/>
    <lineage>
        <taxon>Bacteria</taxon>
        <taxon>Bacillati</taxon>
        <taxon>Bacillota</taxon>
        <taxon>Bacilli</taxon>
        <taxon>Lactobacillales</taxon>
        <taxon>Lactobacillaceae</taxon>
        <taxon>Liquorilactobacillus</taxon>
    </lineage>
</organism>
<evidence type="ECO:0000313" key="3">
    <source>
        <dbReference type="Proteomes" id="UP000051451"/>
    </source>
</evidence>
<evidence type="ECO:0000259" key="1">
    <source>
        <dbReference type="PROSITE" id="PS51186"/>
    </source>
</evidence>
<reference evidence="2 3" key="1">
    <citation type="journal article" date="2015" name="Genome Announc.">
        <title>Expanding the biotechnology potential of lactobacilli through comparative genomics of 213 strains and associated genera.</title>
        <authorList>
            <person name="Sun Z."/>
            <person name="Harris H.M."/>
            <person name="McCann A."/>
            <person name="Guo C."/>
            <person name="Argimon S."/>
            <person name="Zhang W."/>
            <person name="Yang X."/>
            <person name="Jeffery I.B."/>
            <person name="Cooney J.C."/>
            <person name="Kagawa T.F."/>
            <person name="Liu W."/>
            <person name="Song Y."/>
            <person name="Salvetti E."/>
            <person name="Wrobel A."/>
            <person name="Rasinkangas P."/>
            <person name="Parkhill J."/>
            <person name="Rea M.C."/>
            <person name="O'Sullivan O."/>
            <person name="Ritari J."/>
            <person name="Douillard F.P."/>
            <person name="Paul Ross R."/>
            <person name="Yang R."/>
            <person name="Briner A.E."/>
            <person name="Felis G.E."/>
            <person name="de Vos W.M."/>
            <person name="Barrangou R."/>
            <person name="Klaenhammer T.R."/>
            <person name="Caufield P.W."/>
            <person name="Cui Y."/>
            <person name="Zhang H."/>
            <person name="O'Toole P.W."/>
        </authorList>
    </citation>
    <scope>NUCLEOTIDE SEQUENCE [LARGE SCALE GENOMIC DNA]</scope>
    <source>
        <strain evidence="2 3">DSM 18630</strain>
    </source>
</reference>
<protein>
    <recommendedName>
        <fullName evidence="1">N-acetyltransferase domain-containing protein</fullName>
    </recommendedName>
</protein>
<dbReference type="Proteomes" id="UP000051451">
    <property type="component" value="Unassembled WGS sequence"/>
</dbReference>
<dbReference type="STRING" id="1423750.FC89_GL001776"/>
<dbReference type="PATRIC" id="fig|1423750.3.peg.1821"/>
<sequence length="165" mass="18963">MYFSTWTKDELDLALSLWENPKVAKYIHKNGIFTKEEIELRLNNEISNLEKVGVQYFPIFFSKNHEFMGVCGFRPTKKSGELEFGIHLLPKFWHKGLATEAAQAIIAYAFTSLKINSIVAGHNPQNNASKKLLTELGFKFVRNEYYPPTGLNHPTYVLSEYHSCD</sequence>
<dbReference type="InterPro" id="IPR016181">
    <property type="entry name" value="Acyl_CoA_acyltransferase"/>
</dbReference>
<dbReference type="SUPFAM" id="SSF55729">
    <property type="entry name" value="Acyl-CoA N-acyltransferases (Nat)"/>
    <property type="match status" value="1"/>
</dbReference>
<dbReference type="InterPro" id="IPR051531">
    <property type="entry name" value="N-acetyltransferase"/>
</dbReference>
<dbReference type="EMBL" id="AZGB01000022">
    <property type="protein sequence ID" value="KRM05305.1"/>
    <property type="molecule type" value="Genomic_DNA"/>
</dbReference>
<dbReference type="GeneID" id="98319635"/>
<dbReference type="InterPro" id="IPR000182">
    <property type="entry name" value="GNAT_dom"/>
</dbReference>
<dbReference type="Pfam" id="PF13302">
    <property type="entry name" value="Acetyltransf_3"/>
    <property type="match status" value="1"/>
</dbReference>
<dbReference type="GO" id="GO:0016747">
    <property type="term" value="F:acyltransferase activity, transferring groups other than amino-acyl groups"/>
    <property type="evidence" value="ECO:0007669"/>
    <property type="project" value="InterPro"/>
</dbReference>
<evidence type="ECO:0000313" key="2">
    <source>
        <dbReference type="EMBL" id="KRM05305.1"/>
    </source>
</evidence>
<feature type="domain" description="N-acetyltransferase" evidence="1">
    <location>
        <begin position="1"/>
        <end position="163"/>
    </location>
</feature>
<dbReference type="Gene3D" id="3.40.630.30">
    <property type="match status" value="1"/>
</dbReference>
<proteinExistence type="predicted"/>
<dbReference type="PANTHER" id="PTHR43792">
    <property type="entry name" value="GNAT FAMILY, PUTATIVE (AFU_ORTHOLOGUE AFUA_3G00765)-RELATED-RELATED"/>
    <property type="match status" value="1"/>
</dbReference>
<name>A0A0R1VR75_9LACO</name>
<dbReference type="RefSeq" id="WP_057872356.1">
    <property type="nucleotide sequence ID" value="NZ_AZGB01000022.1"/>
</dbReference>
<keyword evidence="3" id="KW-1185">Reference proteome</keyword>
<comment type="caution">
    <text evidence="2">The sequence shown here is derived from an EMBL/GenBank/DDBJ whole genome shotgun (WGS) entry which is preliminary data.</text>
</comment>
<accession>A0A0R1VR75</accession>
<dbReference type="PANTHER" id="PTHR43792:SF1">
    <property type="entry name" value="N-ACETYLTRANSFERASE DOMAIN-CONTAINING PROTEIN"/>
    <property type="match status" value="1"/>
</dbReference>
<dbReference type="AlphaFoldDB" id="A0A0R1VR75"/>
<dbReference type="PROSITE" id="PS51186">
    <property type="entry name" value="GNAT"/>
    <property type="match status" value="1"/>
</dbReference>